<dbReference type="EMBL" id="BMMM01000002">
    <property type="protein sequence ID" value="GGN56825.1"/>
    <property type="molecule type" value="Genomic_DNA"/>
</dbReference>
<evidence type="ECO:0000256" key="1">
    <source>
        <dbReference type="SAM" id="MobiDB-lite"/>
    </source>
</evidence>
<gene>
    <name evidence="2" type="ORF">GCM10011579_018380</name>
</gene>
<sequence length="90" mass="10069">MTDPLLITLADALANLMVSIDMTDDDDVDPDVCVPWFEDVAHKLSQLSADDRHRLAQVIREVADREPDAQRQTALLETSDHLGLEDPDDE</sequence>
<comment type="caution">
    <text evidence="2">The sequence shown here is derived from an EMBL/GenBank/DDBJ whole genome shotgun (WGS) entry which is preliminary data.</text>
</comment>
<protein>
    <submittedName>
        <fullName evidence="2">Uncharacterized protein</fullName>
    </submittedName>
</protein>
<accession>A0A917XWH6</accession>
<dbReference type="RefSeq" id="WP_189185343.1">
    <property type="nucleotide sequence ID" value="NZ_BMMM01000002.1"/>
</dbReference>
<feature type="region of interest" description="Disordered" evidence="1">
    <location>
        <begin position="63"/>
        <end position="90"/>
    </location>
</feature>
<name>A0A917XWH6_9ACTN</name>
<evidence type="ECO:0000313" key="2">
    <source>
        <dbReference type="EMBL" id="GGN56825.1"/>
    </source>
</evidence>
<dbReference type="Proteomes" id="UP000600365">
    <property type="component" value="Unassembled WGS sequence"/>
</dbReference>
<keyword evidence="3" id="KW-1185">Reference proteome</keyword>
<evidence type="ECO:0000313" key="3">
    <source>
        <dbReference type="Proteomes" id="UP000600365"/>
    </source>
</evidence>
<proteinExistence type="predicted"/>
<organism evidence="2 3">
    <name type="scientific">Streptomyces albiflavescens</name>
    <dbReference type="NCBI Taxonomy" id="1623582"/>
    <lineage>
        <taxon>Bacteria</taxon>
        <taxon>Bacillati</taxon>
        <taxon>Actinomycetota</taxon>
        <taxon>Actinomycetes</taxon>
        <taxon>Kitasatosporales</taxon>
        <taxon>Streptomycetaceae</taxon>
        <taxon>Streptomyces</taxon>
    </lineage>
</organism>
<reference evidence="2 3" key="1">
    <citation type="journal article" date="2014" name="Int. J. Syst. Evol. Microbiol.">
        <title>Complete genome sequence of Corynebacterium casei LMG S-19264T (=DSM 44701T), isolated from a smear-ripened cheese.</title>
        <authorList>
            <consortium name="US DOE Joint Genome Institute (JGI-PGF)"/>
            <person name="Walter F."/>
            <person name="Albersmeier A."/>
            <person name="Kalinowski J."/>
            <person name="Ruckert C."/>
        </authorList>
    </citation>
    <scope>NUCLEOTIDE SEQUENCE [LARGE SCALE GENOMIC DNA]</scope>
    <source>
        <strain evidence="2 3">CGMCC 4.7111</strain>
    </source>
</reference>
<dbReference type="AlphaFoldDB" id="A0A917XWH6"/>